<name>J9FWS8_9ZZZZ</name>
<evidence type="ECO:0000313" key="1">
    <source>
        <dbReference type="EMBL" id="EJW98998.1"/>
    </source>
</evidence>
<reference evidence="1" key="1">
    <citation type="journal article" date="2012" name="PLoS ONE">
        <title>Gene sets for utilization of primary and secondary nutrition supplies in the distal gut of endangered iberian lynx.</title>
        <authorList>
            <person name="Alcaide M."/>
            <person name="Messina E."/>
            <person name="Richter M."/>
            <person name="Bargiela R."/>
            <person name="Peplies J."/>
            <person name="Huws S.A."/>
            <person name="Newbold C.J."/>
            <person name="Golyshin P.N."/>
            <person name="Simon M.A."/>
            <person name="Lopez G."/>
            <person name="Yakimov M.M."/>
            <person name="Ferrer M."/>
        </authorList>
    </citation>
    <scope>NUCLEOTIDE SEQUENCE</scope>
</reference>
<proteinExistence type="predicted"/>
<accession>J9FWS8</accession>
<comment type="caution">
    <text evidence="1">The sequence shown here is derived from an EMBL/GenBank/DDBJ whole genome shotgun (WGS) entry which is preliminary data.</text>
</comment>
<dbReference type="AlphaFoldDB" id="J9FWS8"/>
<sequence>MFIWKLLPLPEGPMQKKLELSVIFTLPSFPVMSIHTGRPCRSV</sequence>
<gene>
    <name evidence="1" type="ORF">EVA_12894</name>
</gene>
<organism evidence="1">
    <name type="scientific">gut metagenome</name>
    <dbReference type="NCBI Taxonomy" id="749906"/>
    <lineage>
        <taxon>unclassified sequences</taxon>
        <taxon>metagenomes</taxon>
        <taxon>organismal metagenomes</taxon>
    </lineage>
</organism>
<dbReference type="EMBL" id="AMCI01004012">
    <property type="protein sequence ID" value="EJW98998.1"/>
    <property type="molecule type" value="Genomic_DNA"/>
</dbReference>
<protein>
    <submittedName>
        <fullName evidence="1">Uncharacterized protein</fullName>
    </submittedName>
</protein>